<feature type="domain" description="HTH LytTR-type" evidence="3">
    <location>
        <begin position="144"/>
        <end position="228"/>
    </location>
</feature>
<evidence type="ECO:0000259" key="3">
    <source>
        <dbReference type="PROSITE" id="PS50930"/>
    </source>
</evidence>
<organism evidence="4 5">
    <name type="scientific">Lacihabitans lacunae</name>
    <dbReference type="NCBI Taxonomy" id="1028214"/>
    <lineage>
        <taxon>Bacteria</taxon>
        <taxon>Pseudomonadati</taxon>
        <taxon>Bacteroidota</taxon>
        <taxon>Cytophagia</taxon>
        <taxon>Cytophagales</taxon>
        <taxon>Leadbetterellaceae</taxon>
        <taxon>Lacihabitans</taxon>
    </lineage>
</organism>
<dbReference type="InterPro" id="IPR051271">
    <property type="entry name" value="2C-system_Tx_regulators"/>
</dbReference>
<dbReference type="EMBL" id="JBHRYQ010000002">
    <property type="protein sequence ID" value="MFC3813343.1"/>
    <property type="molecule type" value="Genomic_DNA"/>
</dbReference>
<dbReference type="InterPro" id="IPR001789">
    <property type="entry name" value="Sig_transdc_resp-reg_receiver"/>
</dbReference>
<reference evidence="5" key="1">
    <citation type="journal article" date="2019" name="Int. J. Syst. Evol. Microbiol.">
        <title>The Global Catalogue of Microorganisms (GCM) 10K type strain sequencing project: providing services to taxonomists for standard genome sequencing and annotation.</title>
        <authorList>
            <consortium name="The Broad Institute Genomics Platform"/>
            <consortium name="The Broad Institute Genome Sequencing Center for Infectious Disease"/>
            <person name="Wu L."/>
            <person name="Ma J."/>
        </authorList>
    </citation>
    <scope>NUCLEOTIDE SEQUENCE [LARGE SCALE GENOMIC DNA]</scope>
    <source>
        <strain evidence="5">CECT 7956</strain>
    </source>
</reference>
<dbReference type="PANTHER" id="PTHR45526">
    <property type="entry name" value="TRANSCRIPTIONAL REGULATORY PROTEIN DPIA"/>
    <property type="match status" value="1"/>
</dbReference>
<comment type="caution">
    <text evidence="4">The sequence shown here is derived from an EMBL/GenBank/DDBJ whole genome shotgun (WGS) entry which is preliminary data.</text>
</comment>
<dbReference type="SUPFAM" id="SSF52172">
    <property type="entry name" value="CheY-like"/>
    <property type="match status" value="1"/>
</dbReference>
<sequence>MVEILVLEDDYLWQLHLERILQKYKNFKILKFSETIKDGLVQISNLNPDLIISDIYLKDGNVFDSLLQHKFEVTPTLFISGTQEELVLGRSDNYKMSSYLVKPFHEVSLISTLNILADNYINLKNNYIFLKSNQKAPQRIYFEEIERVEAEGNYCIIFFNNGKKIAKKLSLKKMITTLDKRFFQINKSTLVNLNHLSKIDYSNHELYINNLKFPLGKKYKKNLESILY</sequence>
<dbReference type="InterPro" id="IPR011006">
    <property type="entry name" value="CheY-like_superfamily"/>
</dbReference>
<keyword evidence="5" id="KW-1185">Reference proteome</keyword>
<keyword evidence="1" id="KW-0597">Phosphoprotein</keyword>
<feature type="modified residue" description="4-aspartylphosphate" evidence="1">
    <location>
        <position position="54"/>
    </location>
</feature>
<dbReference type="Gene3D" id="3.40.50.2300">
    <property type="match status" value="1"/>
</dbReference>
<dbReference type="InterPro" id="IPR007492">
    <property type="entry name" value="LytTR_DNA-bd_dom"/>
</dbReference>
<dbReference type="Pfam" id="PF04397">
    <property type="entry name" value="LytTR"/>
    <property type="match status" value="1"/>
</dbReference>
<proteinExistence type="predicted"/>
<evidence type="ECO:0000313" key="5">
    <source>
        <dbReference type="Proteomes" id="UP001595616"/>
    </source>
</evidence>
<dbReference type="PROSITE" id="PS50110">
    <property type="entry name" value="RESPONSE_REGULATORY"/>
    <property type="match status" value="1"/>
</dbReference>
<dbReference type="PANTHER" id="PTHR45526:SF1">
    <property type="entry name" value="TRANSCRIPTIONAL REGULATORY PROTEIN DCUR-RELATED"/>
    <property type="match status" value="1"/>
</dbReference>
<dbReference type="SMART" id="SM00850">
    <property type="entry name" value="LytTR"/>
    <property type="match status" value="1"/>
</dbReference>
<gene>
    <name evidence="4" type="ORF">ACFOOI_21950</name>
</gene>
<dbReference type="Pfam" id="PF00072">
    <property type="entry name" value="Response_reg"/>
    <property type="match status" value="1"/>
</dbReference>
<evidence type="ECO:0000259" key="2">
    <source>
        <dbReference type="PROSITE" id="PS50110"/>
    </source>
</evidence>
<dbReference type="PROSITE" id="PS50930">
    <property type="entry name" value="HTH_LYTTR"/>
    <property type="match status" value="1"/>
</dbReference>
<dbReference type="Gene3D" id="2.40.50.1020">
    <property type="entry name" value="LytTr DNA-binding domain"/>
    <property type="match status" value="1"/>
</dbReference>
<dbReference type="RefSeq" id="WP_379840331.1">
    <property type="nucleotide sequence ID" value="NZ_JBHRYQ010000002.1"/>
</dbReference>
<name>A0ABV7Z570_9BACT</name>
<dbReference type="Proteomes" id="UP001595616">
    <property type="component" value="Unassembled WGS sequence"/>
</dbReference>
<feature type="domain" description="Response regulatory" evidence="2">
    <location>
        <begin position="3"/>
        <end position="117"/>
    </location>
</feature>
<evidence type="ECO:0000313" key="4">
    <source>
        <dbReference type="EMBL" id="MFC3813343.1"/>
    </source>
</evidence>
<dbReference type="SMART" id="SM00448">
    <property type="entry name" value="REC"/>
    <property type="match status" value="1"/>
</dbReference>
<protein>
    <submittedName>
        <fullName evidence="4">LytR/AlgR family response regulator transcription factor</fullName>
    </submittedName>
</protein>
<evidence type="ECO:0000256" key="1">
    <source>
        <dbReference type="PROSITE-ProRule" id="PRU00169"/>
    </source>
</evidence>
<accession>A0ABV7Z570</accession>